<dbReference type="CDD" id="cd05374">
    <property type="entry name" value="17beta-HSD-like_SDR_c"/>
    <property type="match status" value="1"/>
</dbReference>
<dbReference type="SUPFAM" id="SSF51735">
    <property type="entry name" value="NAD(P)-binding Rossmann-fold domains"/>
    <property type="match status" value="1"/>
</dbReference>
<evidence type="ECO:0000256" key="1">
    <source>
        <dbReference type="RuleBase" id="RU000363"/>
    </source>
</evidence>
<dbReference type="FunCoup" id="F1A544">
    <property type="interactions" value="6"/>
</dbReference>
<dbReference type="RefSeq" id="XP_003294787.1">
    <property type="nucleotide sequence ID" value="XM_003294739.1"/>
</dbReference>
<dbReference type="PANTHER" id="PTHR43976:SF5">
    <property type="entry name" value="GLUCOSE_RIBITOL DEHYDROGENASE FAMILY PROTEIN-RELATED"/>
    <property type="match status" value="1"/>
</dbReference>
<dbReference type="OMA" id="IMHHMPI"/>
<dbReference type="InterPro" id="IPR002347">
    <property type="entry name" value="SDR_fam"/>
</dbReference>
<dbReference type="Gene3D" id="3.40.50.720">
    <property type="entry name" value="NAD(P)-binding Rossmann-like Domain"/>
    <property type="match status" value="1"/>
</dbReference>
<proteinExistence type="inferred from homology"/>
<dbReference type="PRINTS" id="PR00080">
    <property type="entry name" value="SDRFAMILY"/>
</dbReference>
<evidence type="ECO:0008006" key="4">
    <source>
        <dbReference type="Google" id="ProtNLM"/>
    </source>
</evidence>
<accession>F1A544</accession>
<name>F1A544_DICPU</name>
<dbReference type="Proteomes" id="UP000001064">
    <property type="component" value="Unassembled WGS sequence"/>
</dbReference>
<comment type="similarity">
    <text evidence="1">Belongs to the short-chain dehydrogenases/reductases (SDR) family.</text>
</comment>
<dbReference type="STRING" id="5786.F1A544"/>
<dbReference type="EMBL" id="GL871565">
    <property type="protein sequence ID" value="EGC28688.1"/>
    <property type="molecule type" value="Genomic_DNA"/>
</dbReference>
<dbReference type="Pfam" id="PF00106">
    <property type="entry name" value="adh_short"/>
    <property type="match status" value="1"/>
</dbReference>
<dbReference type="InterPro" id="IPR036291">
    <property type="entry name" value="NAD(P)-bd_dom_sf"/>
</dbReference>
<dbReference type="AlphaFoldDB" id="F1A544"/>
<dbReference type="GeneID" id="10510436"/>
<dbReference type="PRINTS" id="PR00081">
    <property type="entry name" value="GDHRDH"/>
</dbReference>
<keyword evidence="3" id="KW-1185">Reference proteome</keyword>
<dbReference type="OrthoDB" id="13950at2759"/>
<dbReference type="eggNOG" id="KOG1205">
    <property type="taxonomic scope" value="Eukaryota"/>
</dbReference>
<evidence type="ECO:0000313" key="2">
    <source>
        <dbReference type="EMBL" id="EGC28688.1"/>
    </source>
</evidence>
<dbReference type="InterPro" id="IPR051911">
    <property type="entry name" value="SDR_oxidoreductase"/>
</dbReference>
<reference evidence="3" key="1">
    <citation type="journal article" date="2011" name="Genome Biol.">
        <title>Comparative genomics of the social amoebae Dictyostelium discoideum and Dictyostelium purpureum.</title>
        <authorList>
            <consortium name="US DOE Joint Genome Institute (JGI-PGF)"/>
            <person name="Sucgang R."/>
            <person name="Kuo A."/>
            <person name="Tian X."/>
            <person name="Salerno W."/>
            <person name="Parikh A."/>
            <person name="Feasley C.L."/>
            <person name="Dalin E."/>
            <person name="Tu H."/>
            <person name="Huang E."/>
            <person name="Barry K."/>
            <person name="Lindquist E."/>
            <person name="Shapiro H."/>
            <person name="Bruce D."/>
            <person name="Schmutz J."/>
            <person name="Salamov A."/>
            <person name="Fey P."/>
            <person name="Gaudet P."/>
            <person name="Anjard C."/>
            <person name="Babu M.M."/>
            <person name="Basu S."/>
            <person name="Bushmanova Y."/>
            <person name="van der Wel H."/>
            <person name="Katoh-Kurasawa M."/>
            <person name="Dinh C."/>
            <person name="Coutinho P.M."/>
            <person name="Saito T."/>
            <person name="Elias M."/>
            <person name="Schaap P."/>
            <person name="Kay R.R."/>
            <person name="Henrissat B."/>
            <person name="Eichinger L."/>
            <person name="Rivero F."/>
            <person name="Putnam N.H."/>
            <person name="West C.M."/>
            <person name="Loomis W.F."/>
            <person name="Chisholm R.L."/>
            <person name="Shaulsky G."/>
            <person name="Strassmann J.E."/>
            <person name="Queller D.C."/>
            <person name="Kuspa A."/>
            <person name="Grigoriev I.V."/>
        </authorList>
    </citation>
    <scope>NUCLEOTIDE SEQUENCE [LARGE SCALE GENOMIC DNA]</scope>
    <source>
        <strain evidence="3">QSDP1</strain>
    </source>
</reference>
<dbReference type="VEuPathDB" id="AmoebaDB:DICPUDRAFT_43938"/>
<sequence>MEAINNNNKVWYVTGTSTGIGLDLIELLLNNGNRVTAITRYPDQTIDELKKKDTKNLEKLLAIKTDITNDESVKESVKKTIEVHGRIDVVVNNSGYGFLGAVEELSADDVQKIYAVNVFGVYNVIRHTAPYLREQRSGLVLNISSYCGYSTIGGKYSAYESTKHAINGISNSLQKELEPFNVSVVLIGLGGIRTSFSSGGNFAATKNPIEEYKTNELIEMIKKYSPFAKGDPIKVAQTLYNLSNTTGKLPSSLDFGSDSYQIAKATYETRLKELEENRELTFSTDI</sequence>
<protein>
    <recommendedName>
        <fullName evidence="4">Short-chain dehydrogenase/reductase SDR</fullName>
    </recommendedName>
</protein>
<dbReference type="PANTHER" id="PTHR43976">
    <property type="entry name" value="SHORT CHAIN DEHYDROGENASE"/>
    <property type="match status" value="1"/>
</dbReference>
<dbReference type="KEGG" id="dpp:DICPUDRAFT_43938"/>
<dbReference type="InParanoid" id="F1A544"/>
<gene>
    <name evidence="2" type="ORF">DICPUDRAFT_43938</name>
</gene>
<evidence type="ECO:0000313" key="3">
    <source>
        <dbReference type="Proteomes" id="UP000001064"/>
    </source>
</evidence>
<organism evidence="2 3">
    <name type="scientific">Dictyostelium purpureum</name>
    <name type="common">Slime mold</name>
    <dbReference type="NCBI Taxonomy" id="5786"/>
    <lineage>
        <taxon>Eukaryota</taxon>
        <taxon>Amoebozoa</taxon>
        <taxon>Evosea</taxon>
        <taxon>Eumycetozoa</taxon>
        <taxon>Dictyostelia</taxon>
        <taxon>Dictyosteliales</taxon>
        <taxon>Dictyosteliaceae</taxon>
        <taxon>Dictyostelium</taxon>
    </lineage>
</organism>